<feature type="non-terminal residue" evidence="1">
    <location>
        <position position="31"/>
    </location>
</feature>
<evidence type="ECO:0000313" key="1">
    <source>
        <dbReference type="EMBL" id="MCI90926.1"/>
    </source>
</evidence>
<dbReference type="EMBL" id="LXQA011258286">
    <property type="protein sequence ID" value="MCI90926.1"/>
    <property type="molecule type" value="Genomic_DNA"/>
</dbReference>
<protein>
    <submittedName>
        <fullName evidence="1">Uncharacterized protein</fullName>
    </submittedName>
</protein>
<proteinExistence type="predicted"/>
<keyword evidence="2" id="KW-1185">Reference proteome</keyword>
<comment type="caution">
    <text evidence="1">The sequence shown here is derived from an EMBL/GenBank/DDBJ whole genome shotgun (WGS) entry which is preliminary data.</text>
</comment>
<organism evidence="1 2">
    <name type="scientific">Trifolium medium</name>
    <dbReference type="NCBI Taxonomy" id="97028"/>
    <lineage>
        <taxon>Eukaryota</taxon>
        <taxon>Viridiplantae</taxon>
        <taxon>Streptophyta</taxon>
        <taxon>Embryophyta</taxon>
        <taxon>Tracheophyta</taxon>
        <taxon>Spermatophyta</taxon>
        <taxon>Magnoliopsida</taxon>
        <taxon>eudicotyledons</taxon>
        <taxon>Gunneridae</taxon>
        <taxon>Pentapetalae</taxon>
        <taxon>rosids</taxon>
        <taxon>fabids</taxon>
        <taxon>Fabales</taxon>
        <taxon>Fabaceae</taxon>
        <taxon>Papilionoideae</taxon>
        <taxon>50 kb inversion clade</taxon>
        <taxon>NPAAA clade</taxon>
        <taxon>Hologalegina</taxon>
        <taxon>IRL clade</taxon>
        <taxon>Trifolieae</taxon>
        <taxon>Trifolium</taxon>
    </lineage>
</organism>
<dbReference type="AlphaFoldDB" id="A0A392VRL3"/>
<reference evidence="1 2" key="1">
    <citation type="journal article" date="2018" name="Front. Plant Sci.">
        <title>Red Clover (Trifolium pratense) and Zigzag Clover (T. medium) - A Picture of Genomic Similarities and Differences.</title>
        <authorList>
            <person name="Dluhosova J."/>
            <person name="Istvanek J."/>
            <person name="Nedelnik J."/>
            <person name="Repkova J."/>
        </authorList>
    </citation>
    <scope>NUCLEOTIDE SEQUENCE [LARGE SCALE GENOMIC DNA]</scope>
    <source>
        <strain evidence="2">cv. 10/8</strain>
        <tissue evidence="1">Leaf</tissue>
    </source>
</reference>
<name>A0A392VRL3_9FABA</name>
<accession>A0A392VRL3</accession>
<sequence>MCTEVGRTETNRSAVPVIEGGAELIHRAVPP</sequence>
<dbReference type="Proteomes" id="UP000265520">
    <property type="component" value="Unassembled WGS sequence"/>
</dbReference>
<evidence type="ECO:0000313" key="2">
    <source>
        <dbReference type="Proteomes" id="UP000265520"/>
    </source>
</evidence>